<proteinExistence type="predicted"/>
<dbReference type="Pfam" id="PF03385">
    <property type="entry name" value="STELLO"/>
    <property type="match status" value="1"/>
</dbReference>
<organism evidence="2 3">
    <name type="scientific">Adineta ricciae</name>
    <name type="common">Rotifer</name>
    <dbReference type="NCBI Taxonomy" id="249248"/>
    <lineage>
        <taxon>Eukaryota</taxon>
        <taxon>Metazoa</taxon>
        <taxon>Spiralia</taxon>
        <taxon>Gnathifera</taxon>
        <taxon>Rotifera</taxon>
        <taxon>Eurotatoria</taxon>
        <taxon>Bdelloidea</taxon>
        <taxon>Adinetida</taxon>
        <taxon>Adinetidae</taxon>
        <taxon>Adineta</taxon>
    </lineage>
</organism>
<gene>
    <name evidence="2" type="ORF">EDS130_LOCUS10624</name>
</gene>
<name>A0A814AS08_ADIRI</name>
<keyword evidence="1" id="KW-1133">Transmembrane helix</keyword>
<dbReference type="AlphaFoldDB" id="A0A814AS08"/>
<dbReference type="OrthoDB" id="10049184at2759"/>
<accession>A0A814AS08</accession>
<evidence type="ECO:0000313" key="3">
    <source>
        <dbReference type="Proteomes" id="UP000663852"/>
    </source>
</evidence>
<dbReference type="Proteomes" id="UP000663852">
    <property type="component" value="Unassembled WGS sequence"/>
</dbReference>
<evidence type="ECO:0000256" key="1">
    <source>
        <dbReference type="SAM" id="Phobius"/>
    </source>
</evidence>
<feature type="transmembrane region" description="Helical" evidence="1">
    <location>
        <begin position="20"/>
        <end position="38"/>
    </location>
</feature>
<dbReference type="PANTHER" id="PTHR31362">
    <property type="entry name" value="GLYCOSYLTRANSFERASE STELLO1-RELATED"/>
    <property type="match status" value="1"/>
</dbReference>
<dbReference type="PANTHER" id="PTHR31362:SF0">
    <property type="entry name" value="EXOSTOSIN DOMAIN-CONTAINING PROTEIN-RELATED"/>
    <property type="match status" value="1"/>
</dbReference>
<reference evidence="2" key="1">
    <citation type="submission" date="2021-02" db="EMBL/GenBank/DDBJ databases">
        <authorList>
            <person name="Nowell W R."/>
        </authorList>
    </citation>
    <scope>NUCLEOTIDE SEQUENCE</scope>
</reference>
<keyword evidence="1" id="KW-0812">Transmembrane</keyword>
<comment type="caution">
    <text evidence="2">The sequence shown here is derived from an EMBL/GenBank/DDBJ whole genome shotgun (WGS) entry which is preliminary data.</text>
</comment>
<keyword evidence="1" id="KW-0472">Membrane</keyword>
<dbReference type="EMBL" id="CAJNOJ010000037">
    <property type="protein sequence ID" value="CAF0918181.1"/>
    <property type="molecule type" value="Genomic_DNA"/>
</dbReference>
<dbReference type="InterPro" id="IPR005049">
    <property type="entry name" value="STL-like"/>
</dbReference>
<evidence type="ECO:0000313" key="2">
    <source>
        <dbReference type="EMBL" id="CAF0918181.1"/>
    </source>
</evidence>
<sequence>MLLKQHLNIFYHRFPHQVSATCLAIIILFIAPSIYVYFESPNPILNKYFKKGEPCDIPPLTHWLILSNPIQLQQYLTAPQPNVSVILTGDHPRVNPPPNNLTIIFLNSKLLATLSFRTTNINTIAYLLAIKHGARVIYQLHPDTHLSHLRLRHYQSQDIHHVAFRRQRSPFVNILPTFTADFNSSLPGLPQQELINITQDGWSSIRKLLPYGETIRPLIQQHIPTPLATGSTGSSFVDHPAVAVEPMTFAPFTSTNVLFTYDAFWALPLPETYSHIWRSWWVQRLLWDVGGHLVFHSSAVSRMNSVLPVNYGQTVQEDEKTSKLVRYLSEWTSSKATLVERIRDLMADMVKHKFCEVREMRIIENWVEDLAKVKYVYPTIKTITPSKDSQQPRRRRTAVCLTGLIECVEEAWRKTSDAIQSHLNGEIDVFMYLSSTEPIIAQLPTVPLRTRLIEALRYSNFTVKVLFENIPKLDPQFPPKCTTDANVDQPSFKVPRYYQQLFGLSNCFSMVRDYEKKYNVKYDLMVRTRADIEFLKIPSTFERSSPFDINDTLILPPNRFSSKVDDGFAIGPIDSVEVYMNRYYSFRQCITRDLHPERYLYFYLNHRKVKMTIDHGTVVAHIPHSPNRCH</sequence>
<protein>
    <submittedName>
        <fullName evidence="2">Uncharacterized protein</fullName>
    </submittedName>
</protein>